<organism evidence="1 2">
    <name type="scientific">Pyrrhoderma noxium</name>
    <dbReference type="NCBI Taxonomy" id="2282107"/>
    <lineage>
        <taxon>Eukaryota</taxon>
        <taxon>Fungi</taxon>
        <taxon>Dikarya</taxon>
        <taxon>Basidiomycota</taxon>
        <taxon>Agaricomycotina</taxon>
        <taxon>Agaricomycetes</taxon>
        <taxon>Hymenochaetales</taxon>
        <taxon>Hymenochaetaceae</taxon>
        <taxon>Pyrrhoderma</taxon>
    </lineage>
</organism>
<name>A0A286U5P8_9AGAM</name>
<protein>
    <submittedName>
        <fullName evidence="1">Uncharacterized protein</fullName>
    </submittedName>
</protein>
<gene>
    <name evidence="1" type="ORF">PNOK_0946100</name>
</gene>
<sequence length="68" mass="7821">MAHINRKKYADSRVEQLQDNIIISVLSLNLVRLAHNFYRLRLANAVYITIIIEPGSMETTPSLFHHSS</sequence>
<accession>A0A286U5P8</accession>
<keyword evidence="2" id="KW-1185">Reference proteome</keyword>
<evidence type="ECO:0000313" key="1">
    <source>
        <dbReference type="EMBL" id="PAV14908.1"/>
    </source>
</evidence>
<reference evidence="1 2" key="1">
    <citation type="journal article" date="2017" name="Mol. Ecol.">
        <title>Comparative and population genomic landscape of Phellinus noxius: A hypervariable fungus causing root rot in trees.</title>
        <authorList>
            <person name="Chung C.L."/>
            <person name="Lee T.J."/>
            <person name="Akiba M."/>
            <person name="Lee H.H."/>
            <person name="Kuo T.H."/>
            <person name="Liu D."/>
            <person name="Ke H.M."/>
            <person name="Yokoi T."/>
            <person name="Roa M.B."/>
            <person name="Lu M.J."/>
            <person name="Chang Y.Y."/>
            <person name="Ann P.J."/>
            <person name="Tsai J.N."/>
            <person name="Chen C.Y."/>
            <person name="Tzean S.S."/>
            <person name="Ota Y."/>
            <person name="Hattori T."/>
            <person name="Sahashi N."/>
            <person name="Liou R.F."/>
            <person name="Kikuchi T."/>
            <person name="Tsai I.J."/>
        </authorList>
    </citation>
    <scope>NUCLEOTIDE SEQUENCE [LARGE SCALE GENOMIC DNA]</scope>
    <source>
        <strain evidence="1 2">FFPRI411160</strain>
    </source>
</reference>
<comment type="caution">
    <text evidence="1">The sequence shown here is derived from an EMBL/GenBank/DDBJ whole genome shotgun (WGS) entry which is preliminary data.</text>
</comment>
<dbReference type="InParanoid" id="A0A286U5P8"/>
<evidence type="ECO:0000313" key="2">
    <source>
        <dbReference type="Proteomes" id="UP000217199"/>
    </source>
</evidence>
<dbReference type="Proteomes" id="UP000217199">
    <property type="component" value="Unassembled WGS sequence"/>
</dbReference>
<dbReference type="AlphaFoldDB" id="A0A286U5P8"/>
<proteinExistence type="predicted"/>
<dbReference type="EMBL" id="NBII01000011">
    <property type="protein sequence ID" value="PAV14908.1"/>
    <property type="molecule type" value="Genomic_DNA"/>
</dbReference>